<reference evidence="3" key="1">
    <citation type="submission" date="2020-02" db="EMBL/GenBank/DDBJ databases">
        <title>Streptomyces sp. ASO4wet.</title>
        <authorList>
            <person name="Risdian C."/>
            <person name="Landwehr W."/>
            <person name="Schupp P."/>
            <person name="Wink J."/>
        </authorList>
    </citation>
    <scope>NUCLEOTIDE SEQUENCE [LARGE SCALE GENOMIC DNA]</scope>
    <source>
        <strain evidence="3">ASO4wet</strain>
    </source>
</reference>
<gene>
    <name evidence="2" type="ORF">G4Z16_00795</name>
</gene>
<name>A0A7T1WPS0_9ACTN</name>
<keyword evidence="3" id="KW-1185">Reference proteome</keyword>
<sequence length="153" mass="16589">MSGRPQYGLSFDPRALSDLLQAPGDVRDLALSHLQDVVAGEVHGSKLTGDLSGYRKLLVDRRAQYRLVYAQRPAPPTSTHPTEIHVLAVRPRAGHDVYDTVAARLGMNHRPVSAATHAARARSPQLDAQRPIPKPAPPVRLPAPAMLPKGPVR</sequence>
<dbReference type="InterPro" id="IPR035093">
    <property type="entry name" value="RelE/ParE_toxin_dom_sf"/>
</dbReference>
<dbReference type="EMBL" id="CP048882">
    <property type="protein sequence ID" value="QPP05168.1"/>
    <property type="molecule type" value="Genomic_DNA"/>
</dbReference>
<evidence type="ECO:0008006" key="4">
    <source>
        <dbReference type="Google" id="ProtNLM"/>
    </source>
</evidence>
<evidence type="ECO:0000313" key="3">
    <source>
        <dbReference type="Proteomes" id="UP000595046"/>
    </source>
</evidence>
<accession>A0A7T1WPS0</accession>
<evidence type="ECO:0000256" key="1">
    <source>
        <dbReference type="SAM" id="MobiDB-lite"/>
    </source>
</evidence>
<evidence type="ECO:0000313" key="2">
    <source>
        <dbReference type="EMBL" id="QPP05168.1"/>
    </source>
</evidence>
<protein>
    <recommendedName>
        <fullName evidence="4">Addiction module toxin RelE</fullName>
    </recommendedName>
</protein>
<dbReference type="RefSeq" id="WP_197348667.1">
    <property type="nucleotide sequence ID" value="NZ_CP048882.1"/>
</dbReference>
<feature type="compositionally biased region" description="Low complexity" evidence="1">
    <location>
        <begin position="142"/>
        <end position="153"/>
    </location>
</feature>
<dbReference type="AlphaFoldDB" id="A0A7T1WPS0"/>
<feature type="region of interest" description="Disordered" evidence="1">
    <location>
        <begin position="117"/>
        <end position="153"/>
    </location>
</feature>
<dbReference type="KEGG" id="sbat:G4Z16_00795"/>
<proteinExistence type="predicted"/>
<organism evidence="2 3">
    <name type="scientific">Streptomyces bathyalis</name>
    <dbReference type="NCBI Taxonomy" id="2710756"/>
    <lineage>
        <taxon>Bacteria</taxon>
        <taxon>Bacillati</taxon>
        <taxon>Actinomycetota</taxon>
        <taxon>Actinomycetes</taxon>
        <taxon>Kitasatosporales</taxon>
        <taxon>Streptomycetaceae</taxon>
        <taxon>Streptomyces</taxon>
    </lineage>
</organism>
<feature type="compositionally biased region" description="Pro residues" evidence="1">
    <location>
        <begin position="132"/>
        <end position="141"/>
    </location>
</feature>
<dbReference type="Proteomes" id="UP000595046">
    <property type="component" value="Chromosome"/>
</dbReference>
<dbReference type="SUPFAM" id="SSF143011">
    <property type="entry name" value="RelE-like"/>
    <property type="match status" value="1"/>
</dbReference>